<protein>
    <submittedName>
        <fullName evidence="1">Uncharacterized protein</fullName>
    </submittedName>
</protein>
<name>A0A6C0C610_9ZZZZ</name>
<dbReference type="AlphaFoldDB" id="A0A6C0C610"/>
<sequence length="138" mass="16598">MSACNGTQLMMDRDAMVCRLYQNIAITKKDICDSLHFINNVNKLHNYYDDDFHNTIQKMKIEIPNEQYALFADLCSQIYENYANDYSSRLALCIFFEQVTNHYYPYHTLQKERENYKVPEIDVQKYLEKVRKKDNRTK</sequence>
<proteinExistence type="predicted"/>
<accession>A0A6C0C610</accession>
<dbReference type="EMBL" id="MN739352">
    <property type="protein sequence ID" value="QHT00028.1"/>
    <property type="molecule type" value="Genomic_DNA"/>
</dbReference>
<reference evidence="1" key="1">
    <citation type="journal article" date="2020" name="Nature">
        <title>Giant virus diversity and host interactions through global metagenomics.</title>
        <authorList>
            <person name="Schulz F."/>
            <person name="Roux S."/>
            <person name="Paez-Espino D."/>
            <person name="Jungbluth S."/>
            <person name="Walsh D.A."/>
            <person name="Denef V.J."/>
            <person name="McMahon K.D."/>
            <person name="Konstantinidis K.T."/>
            <person name="Eloe-Fadrosh E.A."/>
            <person name="Kyrpides N.C."/>
            <person name="Woyke T."/>
        </authorList>
    </citation>
    <scope>NUCLEOTIDE SEQUENCE</scope>
    <source>
        <strain evidence="1">GVMAG-M-3300020192-26</strain>
    </source>
</reference>
<organism evidence="1">
    <name type="scientific">viral metagenome</name>
    <dbReference type="NCBI Taxonomy" id="1070528"/>
    <lineage>
        <taxon>unclassified sequences</taxon>
        <taxon>metagenomes</taxon>
        <taxon>organismal metagenomes</taxon>
    </lineage>
</organism>
<evidence type="ECO:0000313" key="1">
    <source>
        <dbReference type="EMBL" id="QHT00028.1"/>
    </source>
</evidence>